<organism evidence="1 2">
    <name type="scientific">Stylosanthes scabra</name>
    <dbReference type="NCBI Taxonomy" id="79078"/>
    <lineage>
        <taxon>Eukaryota</taxon>
        <taxon>Viridiplantae</taxon>
        <taxon>Streptophyta</taxon>
        <taxon>Embryophyta</taxon>
        <taxon>Tracheophyta</taxon>
        <taxon>Spermatophyta</taxon>
        <taxon>Magnoliopsida</taxon>
        <taxon>eudicotyledons</taxon>
        <taxon>Gunneridae</taxon>
        <taxon>Pentapetalae</taxon>
        <taxon>rosids</taxon>
        <taxon>fabids</taxon>
        <taxon>Fabales</taxon>
        <taxon>Fabaceae</taxon>
        <taxon>Papilionoideae</taxon>
        <taxon>50 kb inversion clade</taxon>
        <taxon>dalbergioids sensu lato</taxon>
        <taxon>Dalbergieae</taxon>
        <taxon>Pterocarpus clade</taxon>
        <taxon>Stylosanthes</taxon>
    </lineage>
</organism>
<dbReference type="InterPro" id="IPR021109">
    <property type="entry name" value="Peptidase_aspartic_dom_sf"/>
</dbReference>
<evidence type="ECO:0000313" key="1">
    <source>
        <dbReference type="EMBL" id="MED6177323.1"/>
    </source>
</evidence>
<gene>
    <name evidence="1" type="ORF">PIB30_097155</name>
</gene>
<comment type="caution">
    <text evidence="1">The sequence shown here is derived from an EMBL/GenBank/DDBJ whole genome shotgun (WGS) entry which is preliminary data.</text>
</comment>
<accession>A0ABU6VZB6</accession>
<protein>
    <recommendedName>
        <fullName evidence="3">Peptidase A2 domain-containing protein</fullName>
    </recommendedName>
</protein>
<sequence length="214" mass="24545">MLQSLQDAISLQDDDDFEDILEEQLQNDADTQYVLHMSYSDSCFDSADDEEWITQKEMGQLGSIGLKQIDNTPRPHFNIKVKASKYDRLVKAVALLDTGSYATIVKPHMLPSEAWIPFNKKFTTVNQEVFTINLISRENIGLQLFPEVTTWVRVLGSDLLDKDVLFGYDAYYRTRGVSIWPDGLKYKKQFLPFSTSMSILEISNAPPEYEDIQQ</sequence>
<evidence type="ECO:0008006" key="3">
    <source>
        <dbReference type="Google" id="ProtNLM"/>
    </source>
</evidence>
<dbReference type="Proteomes" id="UP001341840">
    <property type="component" value="Unassembled WGS sequence"/>
</dbReference>
<dbReference type="EMBL" id="JASCZI010153398">
    <property type="protein sequence ID" value="MED6177323.1"/>
    <property type="molecule type" value="Genomic_DNA"/>
</dbReference>
<name>A0ABU6VZB6_9FABA</name>
<proteinExistence type="predicted"/>
<reference evidence="1 2" key="1">
    <citation type="journal article" date="2023" name="Plants (Basel)">
        <title>Bridging the Gap: Combining Genomics and Transcriptomics Approaches to Understand Stylosanthes scabra, an Orphan Legume from the Brazilian Caatinga.</title>
        <authorList>
            <person name="Ferreira-Neto J.R.C."/>
            <person name="da Silva M.D."/>
            <person name="Binneck E."/>
            <person name="de Melo N.F."/>
            <person name="da Silva R.H."/>
            <person name="de Melo A.L.T.M."/>
            <person name="Pandolfi V."/>
            <person name="Bustamante F.O."/>
            <person name="Brasileiro-Vidal A.C."/>
            <person name="Benko-Iseppon A.M."/>
        </authorList>
    </citation>
    <scope>NUCLEOTIDE SEQUENCE [LARGE SCALE GENOMIC DNA]</scope>
    <source>
        <tissue evidence="1">Leaves</tissue>
    </source>
</reference>
<dbReference type="SUPFAM" id="SSF50630">
    <property type="entry name" value="Acid proteases"/>
    <property type="match status" value="1"/>
</dbReference>
<evidence type="ECO:0000313" key="2">
    <source>
        <dbReference type="Proteomes" id="UP001341840"/>
    </source>
</evidence>
<keyword evidence="2" id="KW-1185">Reference proteome</keyword>